<protein>
    <submittedName>
        <fullName evidence="1">Uncharacterized protein</fullName>
    </submittedName>
</protein>
<name>A0AAE9GW56_9CAUD</name>
<dbReference type="EMBL" id="OM810291">
    <property type="protein sequence ID" value="UOT58059.1"/>
    <property type="molecule type" value="Genomic_DNA"/>
</dbReference>
<dbReference type="Proteomes" id="UP000830307">
    <property type="component" value="Segment"/>
</dbReference>
<evidence type="ECO:0000313" key="1">
    <source>
        <dbReference type="EMBL" id="UOT58059.1"/>
    </source>
</evidence>
<organism evidence="1 2">
    <name type="scientific">Aeromonas phage ZPAH14</name>
    <dbReference type="NCBI Taxonomy" id="2924887"/>
    <lineage>
        <taxon>Viruses</taxon>
        <taxon>Duplodnaviria</taxon>
        <taxon>Heunggongvirae</taxon>
        <taxon>Uroviricota</taxon>
        <taxon>Caudoviricetes</taxon>
        <taxon>Chaseviridae</taxon>
        <taxon>Nefertitivirinae</taxon>
        <taxon>Shantouvirus</taxon>
        <taxon>Shantouvirus ZPAH14</taxon>
    </lineage>
</organism>
<proteinExistence type="predicted"/>
<dbReference type="RefSeq" id="YP_010656768.1">
    <property type="nucleotide sequence ID" value="NC_070840.1"/>
</dbReference>
<dbReference type="KEGG" id="vg:77932662"/>
<sequence length="61" mass="6762">MSPVIMNILKTLGSKMLMLLLEEGIKELKERNDNTVDDKAVAAVRAIRESNVFADDEVKSA</sequence>
<evidence type="ECO:0000313" key="2">
    <source>
        <dbReference type="Proteomes" id="UP000830307"/>
    </source>
</evidence>
<keyword evidence="2" id="KW-1185">Reference proteome</keyword>
<accession>A0AAE9GW56</accession>
<dbReference type="GeneID" id="77932662"/>
<reference evidence="1" key="1">
    <citation type="submission" date="2022-02" db="EMBL/GenBank/DDBJ databases">
        <title>The Aeromonas hydrophila phage ZPAH14.</title>
        <authorList>
            <person name="Li J."/>
        </authorList>
    </citation>
    <scope>NUCLEOTIDE SEQUENCE</scope>
</reference>